<name>A0AAE0E2W3_9ROSI</name>
<dbReference type="InterPro" id="IPR011009">
    <property type="entry name" value="Kinase-like_dom_sf"/>
</dbReference>
<dbReference type="EMBL" id="JANJYJ010000006">
    <property type="protein sequence ID" value="KAK3205767.1"/>
    <property type="molecule type" value="Genomic_DNA"/>
</dbReference>
<feature type="compositionally biased region" description="Basic and acidic residues" evidence="10">
    <location>
        <begin position="404"/>
        <end position="416"/>
    </location>
</feature>
<comment type="catalytic activity">
    <reaction evidence="8">
        <text>L-threonyl-[protein] + ATP = O-phospho-L-threonyl-[protein] + ADP + H(+)</text>
        <dbReference type="Rhea" id="RHEA:46608"/>
        <dbReference type="Rhea" id="RHEA-COMP:11060"/>
        <dbReference type="Rhea" id="RHEA-COMP:11605"/>
        <dbReference type="ChEBI" id="CHEBI:15378"/>
        <dbReference type="ChEBI" id="CHEBI:30013"/>
        <dbReference type="ChEBI" id="CHEBI:30616"/>
        <dbReference type="ChEBI" id="CHEBI:61977"/>
        <dbReference type="ChEBI" id="CHEBI:456216"/>
        <dbReference type="EC" id="2.7.11.1"/>
    </reaction>
</comment>
<evidence type="ECO:0000313" key="12">
    <source>
        <dbReference type="EMBL" id="KAK3205767.1"/>
    </source>
</evidence>
<feature type="compositionally biased region" description="Polar residues" evidence="10">
    <location>
        <begin position="319"/>
        <end position="342"/>
    </location>
</feature>
<comment type="similarity">
    <text evidence="1">Belongs to the protein kinase superfamily. AGC Ser/Thr protein kinase family.</text>
</comment>
<accession>A0AAE0E2W3</accession>
<dbReference type="PANTHER" id="PTHR45637">
    <property type="entry name" value="FLIPPASE KINASE 1-RELATED"/>
    <property type="match status" value="1"/>
</dbReference>
<protein>
    <recommendedName>
        <fullName evidence="2">non-specific serine/threonine protein kinase</fullName>
        <ecNumber evidence="2">2.7.11.1</ecNumber>
    </recommendedName>
</protein>
<feature type="compositionally biased region" description="Polar residues" evidence="10">
    <location>
        <begin position="364"/>
        <end position="378"/>
    </location>
</feature>
<dbReference type="FunFam" id="1.10.510.10:FF:000020">
    <property type="entry name" value="serine/threonine-protein kinase D6PK-like"/>
    <property type="match status" value="1"/>
</dbReference>
<dbReference type="AlphaFoldDB" id="A0AAE0E2W3"/>
<dbReference type="FunFam" id="3.30.200.20:FF:000032">
    <property type="entry name" value="Serine/threonine-protein kinase D6PK-like"/>
    <property type="match status" value="1"/>
</dbReference>
<dbReference type="SUPFAM" id="SSF56112">
    <property type="entry name" value="Protein kinase-like (PK-like)"/>
    <property type="match status" value="1"/>
</dbReference>
<keyword evidence="3" id="KW-0723">Serine/threonine-protein kinase</keyword>
<comment type="caution">
    <text evidence="12">The sequence shown here is derived from an EMBL/GenBank/DDBJ whole genome shotgun (WGS) entry which is preliminary data.</text>
</comment>
<dbReference type="EC" id="2.7.11.1" evidence="2"/>
<dbReference type="InterPro" id="IPR000719">
    <property type="entry name" value="Prot_kinase_dom"/>
</dbReference>
<dbReference type="InterPro" id="IPR008271">
    <property type="entry name" value="Ser/Thr_kinase_AS"/>
</dbReference>
<feature type="region of interest" description="Disordered" evidence="10">
    <location>
        <begin position="319"/>
        <end position="378"/>
    </location>
</feature>
<feature type="region of interest" description="Disordered" evidence="10">
    <location>
        <begin position="262"/>
        <end position="290"/>
    </location>
</feature>
<dbReference type="Gene3D" id="3.30.200.20">
    <property type="entry name" value="Phosphorylase Kinase, domain 1"/>
    <property type="match status" value="1"/>
</dbReference>
<feature type="domain" description="Protein kinase" evidence="11">
    <location>
        <begin position="476"/>
        <end position="810"/>
    </location>
</feature>
<evidence type="ECO:0000256" key="1">
    <source>
        <dbReference type="ARBA" id="ARBA00009903"/>
    </source>
</evidence>
<dbReference type="FunFam" id="1.10.510.10:FF:000028">
    <property type="entry name" value="serine/threonine-protein kinase D6PK-like"/>
    <property type="match status" value="1"/>
</dbReference>
<evidence type="ECO:0000256" key="7">
    <source>
        <dbReference type="ARBA" id="ARBA00022840"/>
    </source>
</evidence>
<dbReference type="Proteomes" id="UP001281410">
    <property type="component" value="Unassembled WGS sequence"/>
</dbReference>
<dbReference type="CDD" id="cd05574">
    <property type="entry name" value="STKc_phototropin_like"/>
    <property type="match status" value="1"/>
</dbReference>
<feature type="compositionally biased region" description="Low complexity" evidence="10">
    <location>
        <begin position="418"/>
        <end position="443"/>
    </location>
</feature>
<keyword evidence="7" id="KW-0067">ATP-binding</keyword>
<keyword evidence="6" id="KW-0418">Kinase</keyword>
<dbReference type="Gene3D" id="1.10.510.10">
    <property type="entry name" value="Transferase(Phosphotransferase) domain 1"/>
    <property type="match status" value="2"/>
</dbReference>
<keyword evidence="4" id="KW-0808">Transferase</keyword>
<proteinExistence type="inferred from homology"/>
<evidence type="ECO:0000259" key="11">
    <source>
        <dbReference type="PROSITE" id="PS50011"/>
    </source>
</evidence>
<evidence type="ECO:0000256" key="9">
    <source>
        <dbReference type="ARBA" id="ARBA00048679"/>
    </source>
</evidence>
<feature type="compositionally biased region" description="Low complexity" evidence="10">
    <location>
        <begin position="277"/>
        <end position="289"/>
    </location>
</feature>
<reference evidence="12" key="1">
    <citation type="journal article" date="2023" name="Plant J.">
        <title>Genome sequences and population genomics provide insights into the demographic history, inbreeding, and mutation load of two 'living fossil' tree species of Dipteronia.</title>
        <authorList>
            <person name="Feng Y."/>
            <person name="Comes H.P."/>
            <person name="Chen J."/>
            <person name="Zhu S."/>
            <person name="Lu R."/>
            <person name="Zhang X."/>
            <person name="Li P."/>
            <person name="Qiu J."/>
            <person name="Olsen K.M."/>
            <person name="Qiu Y."/>
        </authorList>
    </citation>
    <scope>NUCLEOTIDE SEQUENCE</scope>
    <source>
        <strain evidence="12">NBL</strain>
    </source>
</reference>
<evidence type="ECO:0000256" key="10">
    <source>
        <dbReference type="SAM" id="MobiDB-lite"/>
    </source>
</evidence>
<gene>
    <name evidence="12" type="ORF">Dsin_019813</name>
</gene>
<dbReference type="PROSITE" id="PS00108">
    <property type="entry name" value="PROTEIN_KINASE_ST"/>
    <property type="match status" value="1"/>
</dbReference>
<evidence type="ECO:0000256" key="5">
    <source>
        <dbReference type="ARBA" id="ARBA00022741"/>
    </source>
</evidence>
<keyword evidence="13" id="KW-1185">Reference proteome</keyword>
<evidence type="ECO:0000256" key="4">
    <source>
        <dbReference type="ARBA" id="ARBA00022679"/>
    </source>
</evidence>
<evidence type="ECO:0000313" key="13">
    <source>
        <dbReference type="Proteomes" id="UP001281410"/>
    </source>
</evidence>
<feature type="region of interest" description="Disordered" evidence="10">
    <location>
        <begin position="401"/>
        <end position="448"/>
    </location>
</feature>
<comment type="catalytic activity">
    <reaction evidence="9">
        <text>L-seryl-[protein] + ATP = O-phospho-L-seryl-[protein] + ADP + H(+)</text>
        <dbReference type="Rhea" id="RHEA:17989"/>
        <dbReference type="Rhea" id="RHEA-COMP:9863"/>
        <dbReference type="Rhea" id="RHEA-COMP:11604"/>
        <dbReference type="ChEBI" id="CHEBI:15378"/>
        <dbReference type="ChEBI" id="CHEBI:29999"/>
        <dbReference type="ChEBI" id="CHEBI:30616"/>
        <dbReference type="ChEBI" id="CHEBI:83421"/>
        <dbReference type="ChEBI" id="CHEBI:456216"/>
        <dbReference type="EC" id="2.7.11.1"/>
    </reaction>
</comment>
<dbReference type="GO" id="GO:0004674">
    <property type="term" value="F:protein serine/threonine kinase activity"/>
    <property type="evidence" value="ECO:0007669"/>
    <property type="project" value="UniProtKB-KW"/>
</dbReference>
<sequence>MDTVRNNTCEIVESTEELDFELKIDDKGKKHSVPRSGNKYSIEDDINRLFEAIDVRTSARGLEALRKSAMKRPIRVGSSQASGIGISEPVSLKQALRGLCISQAAETAAMKRLSKPSSSSRSSEAGTIKRLYRAVVAEASGSGLPLNEGKANLVEITLIPEKIKSNSSEKMPESLQVPKTEFLNQAAHHPLDNAMTPKVTTMNKLPSLDQVVPLVTESEKDISKAELQKLNSKDSSSTAVTRGEIQEVETVAPSSFEVPVETPVVQKEKKDKLHPGSSLSTSSAGCSVSKCGNNSPRLIKPVFRGKSFIKKKVKQDPTSASISSTQCDRSANNDLGPSTSYLDSYKRDCTVNKNERKENLKGSPASSSTNMSIEVNSSVAETTSSSKVGFSLHCGNRNKAAVTKADERSRSREKGEFSQSSKSSIGDYSSSTSISEDSTLSGSSRGGYRPHMSKDLRWEAIRSVQKQHGCVGLRHFKLLKKLGCGDIGTVYLAELTGVNCLFALKVMDNDFLVGRKKMPRAQTEREIMQMLDHPFLPTLFAHFTTDKFSGLVMEYCPGGDLHVLRQRQPNRSFSEQAARFYVAEVLLALEYLHMLGVVYRDLKPENILVREDGHIMLTDFDLSLRCAVNPMLLKSSSPVVELPKKASSPCTESSCIEPFCLHPSWQVSCFTPRLLSVAAKSRKIKSDLASQISPLPQIVVEPTSARSNSFVGTHEYLAPEIVKGEGHGSAVDWWTFGIFLFELLYGRTPFKGSGNEETLSNVVSQSLRFPVNPTVSFHARDLIRGLLVKEPNNRLGSVKGAAEIKQHPFFEGLNWALIRCAVPPELPKSYDAVIGPPGMALQKQGSIKCEELQGTDEHVEFEMF</sequence>
<dbReference type="SMART" id="SM00220">
    <property type="entry name" value="S_TKc"/>
    <property type="match status" value="1"/>
</dbReference>
<dbReference type="GO" id="GO:0005524">
    <property type="term" value="F:ATP binding"/>
    <property type="evidence" value="ECO:0007669"/>
    <property type="project" value="UniProtKB-KW"/>
</dbReference>
<organism evidence="12 13">
    <name type="scientific">Dipteronia sinensis</name>
    <dbReference type="NCBI Taxonomy" id="43782"/>
    <lineage>
        <taxon>Eukaryota</taxon>
        <taxon>Viridiplantae</taxon>
        <taxon>Streptophyta</taxon>
        <taxon>Embryophyta</taxon>
        <taxon>Tracheophyta</taxon>
        <taxon>Spermatophyta</taxon>
        <taxon>Magnoliopsida</taxon>
        <taxon>eudicotyledons</taxon>
        <taxon>Gunneridae</taxon>
        <taxon>Pentapetalae</taxon>
        <taxon>rosids</taxon>
        <taxon>malvids</taxon>
        <taxon>Sapindales</taxon>
        <taxon>Sapindaceae</taxon>
        <taxon>Hippocastanoideae</taxon>
        <taxon>Acereae</taxon>
        <taxon>Dipteronia</taxon>
    </lineage>
</organism>
<keyword evidence="5" id="KW-0547">Nucleotide-binding</keyword>
<evidence type="ECO:0000256" key="3">
    <source>
        <dbReference type="ARBA" id="ARBA00022527"/>
    </source>
</evidence>
<evidence type="ECO:0000256" key="6">
    <source>
        <dbReference type="ARBA" id="ARBA00022777"/>
    </source>
</evidence>
<feature type="compositionally biased region" description="Basic and acidic residues" evidence="10">
    <location>
        <begin position="344"/>
        <end position="360"/>
    </location>
</feature>
<evidence type="ECO:0000256" key="8">
    <source>
        <dbReference type="ARBA" id="ARBA00047899"/>
    </source>
</evidence>
<dbReference type="PROSITE" id="PS50011">
    <property type="entry name" value="PROTEIN_KINASE_DOM"/>
    <property type="match status" value="1"/>
</dbReference>
<dbReference type="Pfam" id="PF00069">
    <property type="entry name" value="Pkinase"/>
    <property type="match status" value="2"/>
</dbReference>
<evidence type="ECO:0000256" key="2">
    <source>
        <dbReference type="ARBA" id="ARBA00012513"/>
    </source>
</evidence>